<dbReference type="Proteomes" id="UP000006428">
    <property type="component" value="Unassembled WGS sequence"/>
</dbReference>
<evidence type="ECO:0000256" key="1">
    <source>
        <dbReference type="ARBA" id="ARBA00038494"/>
    </source>
</evidence>
<dbReference type="CDD" id="cd02511">
    <property type="entry name" value="Beta4Glucosyltransferase"/>
    <property type="match status" value="1"/>
</dbReference>
<proteinExistence type="inferred from homology"/>
<sequence>MGANSSMPRQPGANKSLQPVKKPTLAAVLIVKNEADNLKACLASLDGLVDEIVILDSGSQDETPAIAAEFGARFFVNTVWPGFGRQRRLAQSHVQSEWVLWLDADERLTPELKEAIATVMANPASDTIYSIPRLSWVFGRFIRHSGWYPDRVLRLYPKALTRYNEVLVHEKVEVRANMKIVNIHGDLLHFTYRDLEHYLVKSAGYARAWADQRTARGKKGSLGQGLVHAVGCFLKMYLLKAGFLDGKQGLLLAILSAHSTFAKYADLWIRQQPQAPDQTRN</sequence>
<feature type="domain" description="Glycosyltransferase 2-like" evidence="2">
    <location>
        <begin position="28"/>
        <end position="151"/>
    </location>
</feature>
<dbReference type="Pfam" id="PF00535">
    <property type="entry name" value="Glycos_transf_2"/>
    <property type="match status" value="1"/>
</dbReference>
<evidence type="ECO:0000313" key="4">
    <source>
        <dbReference type="Proteomes" id="UP000006428"/>
    </source>
</evidence>
<reference evidence="3 4" key="1">
    <citation type="journal article" date="2012" name="Front. Microbiol.">
        <title>Draft Genome Sequence of the Virulent Strain 01-B526 of the Fish Pathogen Aeromonas salmonicida.</title>
        <authorList>
            <person name="Charette S.J."/>
            <person name="Brochu F."/>
            <person name="Boyle B."/>
            <person name="Filion G."/>
            <person name="Tanaka K.H."/>
            <person name="Derome N."/>
        </authorList>
    </citation>
    <scope>NUCLEOTIDE SEQUENCE [LARGE SCALE GENOMIC DNA]</scope>
    <source>
        <strain evidence="3 4">01-B526</strain>
    </source>
</reference>
<accession>A0ABP2MU62</accession>
<dbReference type="SUPFAM" id="SSF53448">
    <property type="entry name" value="Nucleotide-diphospho-sugar transferases"/>
    <property type="match status" value="1"/>
</dbReference>
<dbReference type="EMBL" id="AGVO01000110">
    <property type="protein sequence ID" value="EHI50255.1"/>
    <property type="molecule type" value="Genomic_DNA"/>
</dbReference>
<dbReference type="Gene3D" id="3.90.550.10">
    <property type="entry name" value="Spore Coat Polysaccharide Biosynthesis Protein SpsA, Chain A"/>
    <property type="match status" value="1"/>
</dbReference>
<evidence type="ECO:0000259" key="2">
    <source>
        <dbReference type="Pfam" id="PF00535"/>
    </source>
</evidence>
<dbReference type="PANTHER" id="PTHR43630">
    <property type="entry name" value="POLY-BETA-1,6-N-ACETYL-D-GLUCOSAMINE SYNTHASE"/>
    <property type="match status" value="1"/>
</dbReference>
<organism evidence="3 4">
    <name type="scientific">Aeromonas salmonicida subsp. salmonicida 01-B526</name>
    <dbReference type="NCBI Taxonomy" id="1076135"/>
    <lineage>
        <taxon>Bacteria</taxon>
        <taxon>Pseudomonadati</taxon>
        <taxon>Pseudomonadota</taxon>
        <taxon>Gammaproteobacteria</taxon>
        <taxon>Aeromonadales</taxon>
        <taxon>Aeromonadaceae</taxon>
        <taxon>Aeromonas</taxon>
    </lineage>
</organism>
<evidence type="ECO:0000313" key="3">
    <source>
        <dbReference type="EMBL" id="EHI50255.1"/>
    </source>
</evidence>
<dbReference type="PANTHER" id="PTHR43630:SF2">
    <property type="entry name" value="GLYCOSYLTRANSFERASE"/>
    <property type="match status" value="1"/>
</dbReference>
<comment type="similarity">
    <text evidence="1">Belongs to the glycosyltransferase 2 family. WaaE/KdtX subfamily.</text>
</comment>
<gene>
    <name evidence="3" type="ORF">IYQ_22715</name>
</gene>
<dbReference type="InterPro" id="IPR029044">
    <property type="entry name" value="Nucleotide-diphossugar_trans"/>
</dbReference>
<name>A0ABP2MU62_AERSS</name>
<comment type="caution">
    <text evidence="3">The sequence shown here is derived from an EMBL/GenBank/DDBJ whole genome shotgun (WGS) entry which is preliminary data.</text>
</comment>
<keyword evidence="4" id="KW-1185">Reference proteome</keyword>
<protein>
    <submittedName>
        <fullName evidence="3">Lipopolysaccharide biosynthesis glycosyltransferase</fullName>
    </submittedName>
</protein>
<dbReference type="InterPro" id="IPR001173">
    <property type="entry name" value="Glyco_trans_2-like"/>
</dbReference>